<dbReference type="PANTHER" id="PTHR31001">
    <property type="entry name" value="UNCHARACTERIZED TRANSCRIPTIONAL REGULATORY PROTEIN"/>
    <property type="match status" value="1"/>
</dbReference>
<evidence type="ECO:0000256" key="2">
    <source>
        <dbReference type="ARBA" id="ARBA00022723"/>
    </source>
</evidence>
<dbReference type="CDD" id="cd12148">
    <property type="entry name" value="fungal_TF_MHR"/>
    <property type="match status" value="1"/>
</dbReference>
<dbReference type="InterPro" id="IPR001138">
    <property type="entry name" value="Zn2Cys6_DnaBD"/>
</dbReference>
<keyword evidence="6" id="KW-1185">Reference proteome</keyword>
<evidence type="ECO:0000256" key="1">
    <source>
        <dbReference type="ARBA" id="ARBA00004123"/>
    </source>
</evidence>
<name>A0AAW0S7W8_9HYPO</name>
<dbReference type="PROSITE" id="PS50048">
    <property type="entry name" value="ZN2_CY6_FUNGAL_2"/>
    <property type="match status" value="1"/>
</dbReference>
<comment type="subcellular location">
    <subcellularLocation>
        <location evidence="1">Nucleus</location>
    </subcellularLocation>
</comment>
<evidence type="ECO:0000259" key="4">
    <source>
        <dbReference type="PROSITE" id="PS50048"/>
    </source>
</evidence>
<dbReference type="GO" id="GO:0005634">
    <property type="term" value="C:nucleus"/>
    <property type="evidence" value="ECO:0007669"/>
    <property type="project" value="UniProtKB-SubCell"/>
</dbReference>
<dbReference type="InterPro" id="IPR036864">
    <property type="entry name" value="Zn2-C6_fun-type_DNA-bd_sf"/>
</dbReference>
<feature type="domain" description="Zn(2)-C6 fungal-type" evidence="4">
    <location>
        <begin position="24"/>
        <end position="55"/>
    </location>
</feature>
<proteinExistence type="predicted"/>
<sequence length="673" mass="75546">MFRLLETSNDLTVIAQRRKRPIISCIECHQRKQKCDRQQPCNRCIKREIPDKCRYEVPDTQRTFDNSLVSEPDIRSTPSISSSLRDDVPIFAGTGAEALVSTNLGYSSRITGTPGLIRSIGVVIDEYPDAGSRMWLNGDAALQYRNLLRQLPSKRHINILVSFFYSQISWQYEIVDDALFRQYLHSWDQVPYFARNQPVHLPASLCHFPALLFQLLALALLFQPMQYDESLRDLCHAPGMDLADVASELSDAGWQISALFGSSEVTMPKVQAGLLRACFLKTTGSVAGAWHTLGQTIRHAQELGLHRLTESDECCVDQSRVQQAQEARVGRKLWLVLHLWDGHMAVVLDRPMATKLDPESAPCADVEPNRLLASDDLAHITPFNMILCGYHAVYKFLPEIHNLSSATSDAGGRADEIHSAIILNVDLIPEWAQLKPQNFDGDFPWLRAARETLYTEIHFSLLALHRPFIFQRSHSRAQAFTAATRILESQRRLLGFIEPTHYPSFNLVFATFDAAVIVAATHILFPNDSRGQIQQSLERLQWALNKFHAMGGRNRLAETAYSVTKAMYGKVINCASVSQPSLERNEDSGASGRSLGEPSDVVTQLSFDAVQQIVTSSNFEGISPPQPLRDLVFQDYTTALTPPNIPTHTMADYPSAQFMIDDEFWKIIHDLGG</sequence>
<dbReference type="Gene3D" id="4.10.240.10">
    <property type="entry name" value="Zn(2)-C6 fungal-type DNA-binding domain"/>
    <property type="match status" value="1"/>
</dbReference>
<dbReference type="Pfam" id="PF04082">
    <property type="entry name" value="Fungal_trans"/>
    <property type="match status" value="1"/>
</dbReference>
<dbReference type="SUPFAM" id="SSF57701">
    <property type="entry name" value="Zn2/Cys6 DNA-binding domain"/>
    <property type="match status" value="1"/>
</dbReference>
<evidence type="ECO:0000313" key="6">
    <source>
        <dbReference type="Proteomes" id="UP001397290"/>
    </source>
</evidence>
<organism evidence="5 6">
    <name type="scientific">Beauveria asiatica</name>
    <dbReference type="NCBI Taxonomy" id="1069075"/>
    <lineage>
        <taxon>Eukaryota</taxon>
        <taxon>Fungi</taxon>
        <taxon>Dikarya</taxon>
        <taxon>Ascomycota</taxon>
        <taxon>Pezizomycotina</taxon>
        <taxon>Sordariomycetes</taxon>
        <taxon>Hypocreomycetidae</taxon>
        <taxon>Hypocreales</taxon>
        <taxon>Cordycipitaceae</taxon>
        <taxon>Beauveria</taxon>
    </lineage>
</organism>
<dbReference type="Proteomes" id="UP001397290">
    <property type="component" value="Unassembled WGS sequence"/>
</dbReference>
<evidence type="ECO:0000256" key="3">
    <source>
        <dbReference type="ARBA" id="ARBA00023242"/>
    </source>
</evidence>
<keyword evidence="3" id="KW-0539">Nucleus</keyword>
<dbReference type="GO" id="GO:0008270">
    <property type="term" value="F:zinc ion binding"/>
    <property type="evidence" value="ECO:0007669"/>
    <property type="project" value="InterPro"/>
</dbReference>
<accession>A0AAW0S7W8</accession>
<reference evidence="5 6" key="1">
    <citation type="submission" date="2020-02" db="EMBL/GenBank/DDBJ databases">
        <title>Comparative genomics of the hypocrealean fungal genus Beauvera.</title>
        <authorList>
            <person name="Showalter D.N."/>
            <person name="Bushley K.E."/>
            <person name="Rehner S.A."/>
        </authorList>
    </citation>
    <scope>NUCLEOTIDE SEQUENCE [LARGE SCALE GENOMIC DNA]</scope>
    <source>
        <strain evidence="5 6">ARSEF4384</strain>
    </source>
</reference>
<comment type="caution">
    <text evidence="5">The sequence shown here is derived from an EMBL/GenBank/DDBJ whole genome shotgun (WGS) entry which is preliminary data.</text>
</comment>
<dbReference type="PANTHER" id="PTHR31001:SF87">
    <property type="entry name" value="COL-21"/>
    <property type="match status" value="1"/>
</dbReference>
<dbReference type="GO" id="GO:0000981">
    <property type="term" value="F:DNA-binding transcription factor activity, RNA polymerase II-specific"/>
    <property type="evidence" value="ECO:0007669"/>
    <property type="project" value="InterPro"/>
</dbReference>
<dbReference type="GO" id="GO:0003677">
    <property type="term" value="F:DNA binding"/>
    <property type="evidence" value="ECO:0007669"/>
    <property type="project" value="InterPro"/>
</dbReference>
<evidence type="ECO:0000313" key="5">
    <source>
        <dbReference type="EMBL" id="KAK8150500.1"/>
    </source>
</evidence>
<dbReference type="SMART" id="SM00066">
    <property type="entry name" value="GAL4"/>
    <property type="match status" value="1"/>
</dbReference>
<dbReference type="EMBL" id="JAAHCF010000015">
    <property type="protein sequence ID" value="KAK8150500.1"/>
    <property type="molecule type" value="Genomic_DNA"/>
</dbReference>
<dbReference type="CDD" id="cd00067">
    <property type="entry name" value="GAL4"/>
    <property type="match status" value="1"/>
</dbReference>
<protein>
    <recommendedName>
        <fullName evidence="4">Zn(2)-C6 fungal-type domain-containing protein</fullName>
    </recommendedName>
</protein>
<gene>
    <name evidence="5" type="ORF">G3M48_001708</name>
</gene>
<dbReference type="SMART" id="SM00906">
    <property type="entry name" value="Fungal_trans"/>
    <property type="match status" value="1"/>
</dbReference>
<dbReference type="GO" id="GO:0006351">
    <property type="term" value="P:DNA-templated transcription"/>
    <property type="evidence" value="ECO:0007669"/>
    <property type="project" value="InterPro"/>
</dbReference>
<dbReference type="PROSITE" id="PS00463">
    <property type="entry name" value="ZN2_CY6_FUNGAL_1"/>
    <property type="match status" value="1"/>
</dbReference>
<dbReference type="Pfam" id="PF00172">
    <property type="entry name" value="Zn_clus"/>
    <property type="match status" value="1"/>
</dbReference>
<dbReference type="AlphaFoldDB" id="A0AAW0S7W8"/>
<dbReference type="InterPro" id="IPR050613">
    <property type="entry name" value="Sec_Metabolite_Reg"/>
</dbReference>
<dbReference type="InterPro" id="IPR007219">
    <property type="entry name" value="XnlR_reg_dom"/>
</dbReference>
<keyword evidence="2" id="KW-0479">Metal-binding</keyword>